<keyword evidence="1" id="KW-1133">Transmembrane helix</keyword>
<gene>
    <name evidence="3" type="ORF">GCM10010911_21320</name>
</gene>
<dbReference type="EMBL" id="BMHP01000002">
    <property type="protein sequence ID" value="GGD63286.1"/>
    <property type="molecule type" value="Genomic_DNA"/>
</dbReference>
<keyword evidence="1" id="KW-0472">Membrane</keyword>
<comment type="caution">
    <text evidence="3">The sequence shown here is derived from an EMBL/GenBank/DDBJ whole genome shotgun (WGS) entry which is preliminary data.</text>
</comment>
<dbReference type="GO" id="GO:0008236">
    <property type="term" value="F:serine-type peptidase activity"/>
    <property type="evidence" value="ECO:0007669"/>
    <property type="project" value="InterPro"/>
</dbReference>
<reference evidence="3" key="1">
    <citation type="journal article" date="2014" name="Int. J. Syst. Evol. Microbiol.">
        <title>Complete genome sequence of Corynebacterium casei LMG S-19264T (=DSM 44701T), isolated from a smear-ripened cheese.</title>
        <authorList>
            <consortium name="US DOE Joint Genome Institute (JGI-PGF)"/>
            <person name="Walter F."/>
            <person name="Albersmeier A."/>
            <person name="Kalinowski J."/>
            <person name="Ruckert C."/>
        </authorList>
    </citation>
    <scope>NUCLEOTIDE SEQUENCE</scope>
    <source>
        <strain evidence="3">CGMCC 1.15178</strain>
    </source>
</reference>
<keyword evidence="4" id="KW-1185">Reference proteome</keyword>
<evidence type="ECO:0000313" key="3">
    <source>
        <dbReference type="EMBL" id="GGD63286.1"/>
    </source>
</evidence>
<sequence>MNIGFIWTLIGLLILLAAIVIAGSFYFYRKAVARVSKSFLKADPGLQANPDIERDPGSDKNWWDAQPFQIMDLTAEDGLKLKAYYLSAAEPTTRTVILAHGYAREASIMVAFARLYHEKYGFNILLPDARGHGASEGRYIGFGWHERLDYVKWIQFMIDRQGTESRIMLHGVSMGAATVMMTSGEQLPDQVKCIVEDCGYTSAEDELSYQLRRMYHLPAFPLLQTTSLLTKLRAGYSFAEASALKQVEKNSKPMLFIHGGKDVFVPTSMVYKLYASCRAEKQMLLIPEAGHGDAFLTDPQAYKRELTAFIGTRMD</sequence>
<dbReference type="PANTHER" id="PTHR43358:SF4">
    <property type="entry name" value="ALPHA_BETA HYDROLASE FOLD-1 DOMAIN-CONTAINING PROTEIN"/>
    <property type="match status" value="1"/>
</dbReference>
<dbReference type="InterPro" id="IPR001375">
    <property type="entry name" value="Peptidase_S9_cat"/>
</dbReference>
<dbReference type="SUPFAM" id="SSF53474">
    <property type="entry name" value="alpha/beta-Hydrolases"/>
    <property type="match status" value="1"/>
</dbReference>
<dbReference type="GO" id="GO:0006508">
    <property type="term" value="P:proteolysis"/>
    <property type="evidence" value="ECO:0007669"/>
    <property type="project" value="InterPro"/>
</dbReference>
<evidence type="ECO:0000313" key="4">
    <source>
        <dbReference type="Proteomes" id="UP000612456"/>
    </source>
</evidence>
<reference evidence="3" key="2">
    <citation type="submission" date="2020-09" db="EMBL/GenBank/DDBJ databases">
        <authorList>
            <person name="Sun Q."/>
            <person name="Zhou Y."/>
        </authorList>
    </citation>
    <scope>NUCLEOTIDE SEQUENCE</scope>
    <source>
        <strain evidence="3">CGMCC 1.15178</strain>
    </source>
</reference>
<evidence type="ECO:0000256" key="1">
    <source>
        <dbReference type="SAM" id="Phobius"/>
    </source>
</evidence>
<dbReference type="InterPro" id="IPR029058">
    <property type="entry name" value="AB_hydrolase_fold"/>
</dbReference>
<dbReference type="Gene3D" id="3.40.50.1820">
    <property type="entry name" value="alpha/beta hydrolase"/>
    <property type="match status" value="1"/>
</dbReference>
<dbReference type="RefSeq" id="WP_229750221.1">
    <property type="nucleotide sequence ID" value="NZ_BMHP01000002.1"/>
</dbReference>
<organism evidence="3 4">
    <name type="scientific">Paenibacillus nasutitermitis</name>
    <dbReference type="NCBI Taxonomy" id="1652958"/>
    <lineage>
        <taxon>Bacteria</taxon>
        <taxon>Bacillati</taxon>
        <taxon>Bacillota</taxon>
        <taxon>Bacilli</taxon>
        <taxon>Bacillales</taxon>
        <taxon>Paenibacillaceae</taxon>
        <taxon>Paenibacillus</taxon>
    </lineage>
</organism>
<protein>
    <recommendedName>
        <fullName evidence="2">Peptidase S9 prolyl oligopeptidase catalytic domain-containing protein</fullName>
    </recommendedName>
</protein>
<dbReference type="PANTHER" id="PTHR43358">
    <property type="entry name" value="ALPHA/BETA-HYDROLASE"/>
    <property type="match status" value="1"/>
</dbReference>
<dbReference type="Pfam" id="PF00326">
    <property type="entry name" value="Peptidase_S9"/>
    <property type="match status" value="1"/>
</dbReference>
<feature type="domain" description="Peptidase S9 prolyl oligopeptidase catalytic" evidence="2">
    <location>
        <begin position="146"/>
        <end position="309"/>
    </location>
</feature>
<accession>A0A917DSN2</accession>
<feature type="transmembrane region" description="Helical" evidence="1">
    <location>
        <begin position="6"/>
        <end position="28"/>
    </location>
</feature>
<dbReference type="AlphaFoldDB" id="A0A917DSN2"/>
<keyword evidence="1" id="KW-0812">Transmembrane</keyword>
<evidence type="ECO:0000259" key="2">
    <source>
        <dbReference type="Pfam" id="PF00326"/>
    </source>
</evidence>
<dbReference type="InterPro" id="IPR052920">
    <property type="entry name" value="DNA-binding_regulatory"/>
</dbReference>
<name>A0A917DSN2_9BACL</name>
<dbReference type="Proteomes" id="UP000612456">
    <property type="component" value="Unassembled WGS sequence"/>
</dbReference>
<proteinExistence type="predicted"/>